<sequence length="462" mass="49234">MTSGERTVPMTTPRLAGADESYLLSADLFGLGAPIQFSWVFGADTDPGADAVTELRLALARGPLNRAVSRTRVPAARDRWVRSAVSVIPTRTEHIADDEVSDWLDRRLRTARLDPAEGSAWRLDDAVTGDGRRVVSLLVSHMVTDGQGVYRALDAAAAGLAAELPPAGSARGVRAVRDDLTDAARQLGAAARAVRIVAAEAARGLSQRTQAPPAPVRPVPPDPDDCPDTDCPDTTLAIVDVDRETWHRRAQEYGGTANSLFVAVLAGIVTRAGVPVGEGRDALTKVCIAVSRRGDESDDRANASGGVWIRVPGEVEPRMDLSVIRSQSKKAFVEYAESGADRTADNLQAIVRLLPGTLIGKMMRAIPGPDTTVSNLGVAPETALTIGGSVAERFSIRAIMLGVPPSARRKQGPAIAAWAVEYHDRITLTFFGINPDHFGDPELLHKLISTELAAWGVPGRPW</sequence>
<reference evidence="2" key="1">
    <citation type="journal article" date="2021" name="Nat. Microbiol.">
        <title>Cocultivation of an ultrasmall environmental parasitic bacterium with lytic ability against bacteria associated with wastewater foams.</title>
        <authorList>
            <person name="Batinovic S."/>
            <person name="Rose J.J.A."/>
            <person name="Ratcliffe J."/>
            <person name="Seviour R.J."/>
            <person name="Petrovski S."/>
        </authorList>
    </citation>
    <scope>NUCLEOTIDE SEQUENCE</scope>
    <source>
        <strain evidence="2">CON44</strain>
    </source>
</reference>
<protein>
    <submittedName>
        <fullName evidence="2">Uncharacterized protein</fullName>
    </submittedName>
</protein>
<gene>
    <name evidence="2" type="ORF">GII30_19560</name>
</gene>
<dbReference type="AlphaFoldDB" id="A0A857KNR8"/>
<proteinExistence type="predicted"/>
<dbReference type="SUPFAM" id="SSF52777">
    <property type="entry name" value="CoA-dependent acyltransferases"/>
    <property type="match status" value="1"/>
</dbReference>
<organism evidence="2">
    <name type="scientific">Gordonia amarae</name>
    <dbReference type="NCBI Taxonomy" id="36821"/>
    <lineage>
        <taxon>Bacteria</taxon>
        <taxon>Bacillati</taxon>
        <taxon>Actinomycetota</taxon>
        <taxon>Actinomycetes</taxon>
        <taxon>Mycobacteriales</taxon>
        <taxon>Gordoniaceae</taxon>
        <taxon>Gordonia</taxon>
    </lineage>
</organism>
<accession>A0A857KNR8</accession>
<feature type="region of interest" description="Disordered" evidence="1">
    <location>
        <begin position="205"/>
        <end position="226"/>
    </location>
</feature>
<feature type="compositionally biased region" description="Pro residues" evidence="1">
    <location>
        <begin position="212"/>
        <end position="221"/>
    </location>
</feature>
<evidence type="ECO:0000256" key="1">
    <source>
        <dbReference type="SAM" id="MobiDB-lite"/>
    </source>
</evidence>
<evidence type="ECO:0000313" key="2">
    <source>
        <dbReference type="EMBL" id="QHN41067.1"/>
    </source>
</evidence>
<name>A0A857KNR8_9ACTN</name>
<dbReference type="EMBL" id="CP045810">
    <property type="protein sequence ID" value="QHN41067.1"/>
    <property type="molecule type" value="Genomic_DNA"/>
</dbReference>